<dbReference type="PANTHER" id="PTHR13138">
    <property type="entry name" value="PROTEIN LIN1"/>
    <property type="match status" value="1"/>
</dbReference>
<evidence type="ECO:0000313" key="3">
    <source>
        <dbReference type="Proteomes" id="UP000253551"/>
    </source>
</evidence>
<sequence>MKRGINTGLQGSSKRVRFDAKTKENNSDEFEFDHQDELEEKKSRRGAVNFDVYASDDEEVGYNSGDSDDDDNPKEKGEEEEKVGEDFDMFGEAPDPKGKKKANPNTEVEGQDFTSFDQDQDEEDVEDGVKKESKITAFNMKAELEEGSLDDKGNYIRHKEDPQAFHDKWMEGITRKDINYAKEAQEKREREEALKEAERQSELPQTQTDVYRALVDYLQPGQSVQEALTSLANSLPKKVPAWKQKMLDKKNKNKKQEPTNVLSEEEEVVRRKKVETITGLADQMMALGYFHVYEDTFEIMVRHLRKEGVVSSDWLPTRE</sequence>
<feature type="compositionally biased region" description="Polar residues" evidence="1">
    <location>
        <begin position="103"/>
        <end position="116"/>
    </location>
</feature>
<feature type="compositionally biased region" description="Basic and acidic residues" evidence="1">
    <location>
        <begin position="184"/>
        <end position="201"/>
    </location>
</feature>
<comment type="caution">
    <text evidence="2">The sequence shown here is derived from an EMBL/GenBank/DDBJ whole genome shotgun (WGS) entry which is preliminary data.</text>
</comment>
<dbReference type="Proteomes" id="UP000253551">
    <property type="component" value="Unassembled WGS sequence"/>
</dbReference>
<dbReference type="EMBL" id="PJQM01000631">
    <property type="protein sequence ID" value="RCI04608.1"/>
    <property type="molecule type" value="Genomic_DNA"/>
</dbReference>
<evidence type="ECO:0000313" key="2">
    <source>
        <dbReference type="EMBL" id="RCI04608.1"/>
    </source>
</evidence>
<feature type="compositionally biased region" description="Basic and acidic residues" evidence="1">
    <location>
        <begin position="16"/>
        <end position="42"/>
    </location>
</feature>
<dbReference type="PANTHER" id="PTHR13138:SF3">
    <property type="entry name" value="CD2 ANTIGEN CYTOPLASMIC TAIL-BINDING PROTEIN 2"/>
    <property type="match status" value="1"/>
</dbReference>
<evidence type="ECO:0000256" key="1">
    <source>
        <dbReference type="SAM" id="MobiDB-lite"/>
    </source>
</evidence>
<dbReference type="InterPro" id="IPR039905">
    <property type="entry name" value="CD2BP2/Lin1"/>
</dbReference>
<gene>
    <name evidence="2" type="ORF">CU098_003176</name>
</gene>
<evidence type="ECO:0008006" key="4">
    <source>
        <dbReference type="Google" id="ProtNLM"/>
    </source>
</evidence>
<protein>
    <recommendedName>
        <fullName evidence="4">GYF domain-containing protein</fullName>
    </recommendedName>
</protein>
<reference evidence="2 3" key="1">
    <citation type="journal article" date="2018" name="G3 (Bethesda)">
        <title>Phylogenetic and Phylogenomic Definition of Rhizopus Species.</title>
        <authorList>
            <person name="Gryganskyi A.P."/>
            <person name="Golan J."/>
            <person name="Dolatabadi S."/>
            <person name="Mondo S."/>
            <person name="Robb S."/>
            <person name="Idnurm A."/>
            <person name="Muszewska A."/>
            <person name="Steczkiewicz K."/>
            <person name="Masonjones S."/>
            <person name="Liao H.L."/>
            <person name="Gajdeczka M.T."/>
            <person name="Anike F."/>
            <person name="Vuek A."/>
            <person name="Anishchenko I.M."/>
            <person name="Voigt K."/>
            <person name="de Hoog G.S."/>
            <person name="Smith M.E."/>
            <person name="Heitman J."/>
            <person name="Vilgalys R."/>
            <person name="Stajich J.E."/>
        </authorList>
    </citation>
    <scope>NUCLEOTIDE SEQUENCE [LARGE SCALE GENOMIC DNA]</scope>
    <source>
        <strain evidence="2 3">LSU 92-RS-03</strain>
    </source>
</reference>
<feature type="compositionally biased region" description="Acidic residues" evidence="1">
    <location>
        <begin position="54"/>
        <end position="72"/>
    </location>
</feature>
<dbReference type="GO" id="GO:0005682">
    <property type="term" value="C:U5 snRNP"/>
    <property type="evidence" value="ECO:0007669"/>
    <property type="project" value="InterPro"/>
</dbReference>
<organism evidence="2 3">
    <name type="scientific">Rhizopus stolonifer</name>
    <name type="common">Rhizopus nigricans</name>
    <dbReference type="NCBI Taxonomy" id="4846"/>
    <lineage>
        <taxon>Eukaryota</taxon>
        <taxon>Fungi</taxon>
        <taxon>Fungi incertae sedis</taxon>
        <taxon>Mucoromycota</taxon>
        <taxon>Mucoromycotina</taxon>
        <taxon>Mucoromycetes</taxon>
        <taxon>Mucorales</taxon>
        <taxon>Mucorineae</taxon>
        <taxon>Rhizopodaceae</taxon>
        <taxon>Rhizopus</taxon>
    </lineage>
</organism>
<dbReference type="AlphaFoldDB" id="A0A367KQY3"/>
<proteinExistence type="predicted"/>
<keyword evidence="3" id="KW-1185">Reference proteome</keyword>
<accession>A0A367KQY3</accession>
<dbReference type="STRING" id="4846.A0A367KQY3"/>
<feature type="region of interest" description="Disordered" evidence="1">
    <location>
        <begin position="1"/>
        <end position="131"/>
    </location>
</feature>
<feature type="region of interest" description="Disordered" evidence="1">
    <location>
        <begin position="184"/>
        <end position="205"/>
    </location>
</feature>
<name>A0A367KQY3_RHIST</name>
<feature type="compositionally biased region" description="Acidic residues" evidence="1">
    <location>
        <begin position="80"/>
        <end position="89"/>
    </location>
</feature>
<dbReference type="OrthoDB" id="331341at2759"/>